<evidence type="ECO:0000313" key="2">
    <source>
        <dbReference type="Proteomes" id="UP001229386"/>
    </source>
</evidence>
<dbReference type="RefSeq" id="WP_073553799.1">
    <property type="nucleotide sequence ID" value="NZ_CAXOGA010000054.1"/>
</dbReference>
<gene>
    <name evidence="1" type="ORF">QPR60_26165</name>
</gene>
<keyword evidence="1" id="KW-0614">Plasmid</keyword>
<dbReference type="AlphaFoldDB" id="A0AAW8ZFD7"/>
<proteinExistence type="predicted"/>
<dbReference type="EMBL" id="CP126752">
    <property type="protein sequence ID" value="WMB14206.1"/>
    <property type="molecule type" value="Genomic_DNA"/>
</dbReference>
<sequence>MLKKDDIILIKSYGNEKTKIFLRGVNEVLMIDASFEEVKFAINNDLQDLQDLQGMQAVSAPLKIVT</sequence>
<name>A0AAW8ZFD7_9ENTR</name>
<organism evidence="1 2">
    <name type="scientific">Enterobacter hormaechei</name>
    <dbReference type="NCBI Taxonomy" id="158836"/>
    <lineage>
        <taxon>Bacteria</taxon>
        <taxon>Pseudomonadati</taxon>
        <taxon>Pseudomonadota</taxon>
        <taxon>Gammaproteobacteria</taxon>
        <taxon>Enterobacterales</taxon>
        <taxon>Enterobacteriaceae</taxon>
        <taxon>Enterobacter</taxon>
        <taxon>Enterobacter cloacae complex</taxon>
    </lineage>
</organism>
<geneLocation type="plasmid" evidence="1 2">
    <name>pEh25_6</name>
</geneLocation>
<accession>A0AAW8ZFD7</accession>
<protein>
    <submittedName>
        <fullName evidence="1">Uncharacterized protein</fullName>
    </submittedName>
</protein>
<reference evidence="1 2" key="1">
    <citation type="journal article" date="2023" name="J. Antimicrob. Chemother.">
        <title>Emergence of OXA-48-producing Enterobacter hormaechei in a Swiss companion animal clinic and their genetic relationship to clinical human isolates.</title>
        <authorList>
            <person name="Dona V."/>
            <person name="Nordmann P."/>
            <person name="Kittl S."/>
            <person name="Schuller S."/>
            <person name="Bouvier M."/>
            <person name="Poirel L."/>
            <person name="Endimiani A."/>
            <person name="Perreten V."/>
        </authorList>
    </citation>
    <scope>NUCLEOTIDE SEQUENCE [LARGE SCALE GENOMIC DNA]</scope>
    <source>
        <strain evidence="1 2">Ehh_25</strain>
    </source>
</reference>
<dbReference type="Proteomes" id="UP001229386">
    <property type="component" value="Plasmid pEh25_6"/>
</dbReference>
<evidence type="ECO:0000313" key="1">
    <source>
        <dbReference type="EMBL" id="WMB14206.1"/>
    </source>
</evidence>